<dbReference type="InterPro" id="IPR027417">
    <property type="entry name" value="P-loop_NTPase"/>
</dbReference>
<dbReference type="Gene3D" id="3.40.50.300">
    <property type="entry name" value="P-loop containing nucleotide triphosphate hydrolases"/>
    <property type="match status" value="1"/>
</dbReference>
<name>A0ABQ2K1H9_9SPHN</name>
<dbReference type="RefSeq" id="WP_188823681.1">
    <property type="nucleotide sequence ID" value="NZ_BMLK01000044.1"/>
</dbReference>
<organism evidence="1 2">
    <name type="scientific">Novosphingobium indicum</name>
    <dbReference type="NCBI Taxonomy" id="462949"/>
    <lineage>
        <taxon>Bacteria</taxon>
        <taxon>Pseudomonadati</taxon>
        <taxon>Pseudomonadota</taxon>
        <taxon>Alphaproteobacteria</taxon>
        <taxon>Sphingomonadales</taxon>
        <taxon>Sphingomonadaceae</taxon>
        <taxon>Novosphingobium</taxon>
    </lineage>
</organism>
<sequence>MSAAGTKSHLQTKVFRVEQFRNPELPAERRAELMAAEDEPLDLSVQGVLDEAMAQTGLSDFGPMDFTERLEALLGEVGGNANLWRFAKANFRAACVKQAANRLKNKAYLDNPPEVESIVIDRPIIIVGLPRSGTTHLENLIASDRRLRHLPVYLGSEAVPGPGEEAGRDGPDPRWLRSNAHWERMKQNAIMAAMHEHSPDHACGENELQMPDFTTYQWEWMAEVPGWRDYLLGHDQTPHYAYGKRMLKAIANQFPSDRRWILKGNQHSEQLLALIANYPDAYVVQIHRDPLAILQSVLTMRGLSVLAHQKHPDIQAHVAYWVDRIERMLKAYLRDMDCVPQSQRLDILFGDVIADDVGTAQRVLEFSGLPSNEDSRADMRAYMDSHPRGKDGRVVYDLAGDFNLDIPALRDRFAFYVDRFPVKIEVKA</sequence>
<comment type="caution">
    <text evidence="1">The sequence shown here is derived from an EMBL/GenBank/DDBJ whole genome shotgun (WGS) entry which is preliminary data.</text>
</comment>
<evidence type="ECO:0000313" key="1">
    <source>
        <dbReference type="EMBL" id="GGN62233.1"/>
    </source>
</evidence>
<keyword evidence="2" id="KW-1185">Reference proteome</keyword>
<dbReference type="InterPro" id="IPR052736">
    <property type="entry name" value="Stf3_sulfotransferase"/>
</dbReference>
<dbReference type="Proteomes" id="UP000605099">
    <property type="component" value="Unassembled WGS sequence"/>
</dbReference>
<evidence type="ECO:0000313" key="2">
    <source>
        <dbReference type="Proteomes" id="UP000605099"/>
    </source>
</evidence>
<gene>
    <name evidence="1" type="ORF">GCM10011349_45730</name>
</gene>
<protein>
    <submittedName>
        <fullName evidence="1">Sulfotransferase</fullName>
    </submittedName>
</protein>
<dbReference type="PANTHER" id="PTHR36451:SF1">
    <property type="entry name" value="OMEGA-HYDROXY-BETA-DIHYDROMENAQUINONE-9 SULFOTRANSFERASE STF3"/>
    <property type="match status" value="1"/>
</dbReference>
<accession>A0ABQ2K1H9</accession>
<dbReference type="SUPFAM" id="SSF52540">
    <property type="entry name" value="P-loop containing nucleoside triphosphate hydrolases"/>
    <property type="match status" value="1"/>
</dbReference>
<proteinExistence type="predicted"/>
<reference evidence="2" key="1">
    <citation type="journal article" date="2019" name="Int. J. Syst. Evol. Microbiol.">
        <title>The Global Catalogue of Microorganisms (GCM) 10K type strain sequencing project: providing services to taxonomists for standard genome sequencing and annotation.</title>
        <authorList>
            <consortium name="The Broad Institute Genomics Platform"/>
            <consortium name="The Broad Institute Genome Sequencing Center for Infectious Disease"/>
            <person name="Wu L."/>
            <person name="Ma J."/>
        </authorList>
    </citation>
    <scope>NUCLEOTIDE SEQUENCE [LARGE SCALE GENOMIC DNA]</scope>
    <source>
        <strain evidence="2">CGMCC 1.6784</strain>
    </source>
</reference>
<dbReference type="EMBL" id="BMLK01000044">
    <property type="protein sequence ID" value="GGN62233.1"/>
    <property type="molecule type" value="Genomic_DNA"/>
</dbReference>
<dbReference type="PANTHER" id="PTHR36451">
    <property type="entry name" value="PAPS-DEPENDENT SULFOTRANSFERASE STF3"/>
    <property type="match status" value="1"/>
</dbReference>
<dbReference type="Pfam" id="PF13469">
    <property type="entry name" value="Sulfotransfer_3"/>
    <property type="match status" value="1"/>
</dbReference>